<dbReference type="PANTHER" id="PTHR43393">
    <property type="entry name" value="CYTOKININ RIBOSIDE 5'-MONOPHOSPHATE PHOSPHORIBOHYDROLASE"/>
    <property type="match status" value="1"/>
</dbReference>
<dbReference type="InterPro" id="IPR005269">
    <property type="entry name" value="LOG"/>
</dbReference>
<gene>
    <name evidence="5" type="ORF">GCM10008942_31330</name>
</gene>
<accession>A0ABN1F2B9</accession>
<name>A0ABN1F2B9_9PROT</name>
<dbReference type="EMBL" id="BAAADD010000008">
    <property type="protein sequence ID" value="GAA0580158.1"/>
    <property type="molecule type" value="Genomic_DNA"/>
</dbReference>
<dbReference type="Pfam" id="PF03641">
    <property type="entry name" value="Lysine_decarbox"/>
    <property type="match status" value="1"/>
</dbReference>
<dbReference type="Gene3D" id="3.40.50.450">
    <property type="match status" value="1"/>
</dbReference>
<dbReference type="SUPFAM" id="SSF102405">
    <property type="entry name" value="MCP/YpsA-like"/>
    <property type="match status" value="1"/>
</dbReference>
<sequence>MIKPLRGKAAPKKSSKKSIKKAGKPQPGVRADKKGIPPVAQVKRREPLPEEIPKHPEEDPEAPARIKAILDNPSSRRSDSDIDFLASRPVRNLRIGLDYLKPELYLQNNAITSTIVVFGSTRICEPAAARRTMTTLKAALADDPGDKDLARRLAVAQRILDKSRYYDVARAFGRLVSEEAKKPGKPKCTVITGGGPGIMEAANRGAYDVGAKTVGLNISLPHEQFPNPYITPGLCFNFHYFAMRKMHFLQRAKALVAFPGGFGTFDELFEALTLVQTRKVKPIPVVLVGESYWKNAVDMDFLVKEGVIAPEDLELFWYAETAREIWDGILHWYDKSGTPLV</sequence>
<keyword evidence="6" id="KW-1185">Reference proteome</keyword>
<evidence type="ECO:0000256" key="3">
    <source>
        <dbReference type="ARBA" id="ARBA00031983"/>
    </source>
</evidence>
<evidence type="ECO:0000256" key="2">
    <source>
        <dbReference type="ARBA" id="ARBA00011985"/>
    </source>
</evidence>
<dbReference type="PANTHER" id="PTHR43393:SF3">
    <property type="entry name" value="LYSINE DECARBOXYLASE-LIKE PROTEIN"/>
    <property type="match status" value="1"/>
</dbReference>
<dbReference type="Proteomes" id="UP001499951">
    <property type="component" value="Unassembled WGS sequence"/>
</dbReference>
<evidence type="ECO:0000256" key="1">
    <source>
        <dbReference type="ARBA" id="ARBA00000274"/>
    </source>
</evidence>
<feature type="region of interest" description="Disordered" evidence="4">
    <location>
        <begin position="1"/>
        <end position="64"/>
    </location>
</feature>
<reference evidence="5 6" key="1">
    <citation type="journal article" date="2019" name="Int. J. Syst. Evol. Microbiol.">
        <title>The Global Catalogue of Microorganisms (GCM) 10K type strain sequencing project: providing services to taxonomists for standard genome sequencing and annotation.</title>
        <authorList>
            <consortium name="The Broad Institute Genomics Platform"/>
            <consortium name="The Broad Institute Genome Sequencing Center for Infectious Disease"/>
            <person name="Wu L."/>
            <person name="Ma J."/>
        </authorList>
    </citation>
    <scope>NUCLEOTIDE SEQUENCE [LARGE SCALE GENOMIC DNA]</scope>
    <source>
        <strain evidence="5 6">JCM 15089</strain>
    </source>
</reference>
<dbReference type="InterPro" id="IPR052341">
    <property type="entry name" value="LOG_family_nucleotidases"/>
</dbReference>
<comment type="catalytic activity">
    <reaction evidence="1">
        <text>AMP + H2O = D-ribose 5-phosphate + adenine</text>
        <dbReference type="Rhea" id="RHEA:20129"/>
        <dbReference type="ChEBI" id="CHEBI:15377"/>
        <dbReference type="ChEBI" id="CHEBI:16708"/>
        <dbReference type="ChEBI" id="CHEBI:78346"/>
        <dbReference type="ChEBI" id="CHEBI:456215"/>
        <dbReference type="EC" id="3.2.2.4"/>
    </reaction>
</comment>
<evidence type="ECO:0000256" key="4">
    <source>
        <dbReference type="SAM" id="MobiDB-lite"/>
    </source>
</evidence>
<comment type="caution">
    <text evidence="5">The sequence shown here is derived from an EMBL/GenBank/DDBJ whole genome shotgun (WGS) entry which is preliminary data.</text>
</comment>
<protein>
    <recommendedName>
        <fullName evidence="3">AMP nucleosidase</fullName>
        <ecNumber evidence="2">3.2.2.4</ecNumber>
    </recommendedName>
    <alternativeName>
        <fullName evidence="3">AMP nucleosidase</fullName>
    </alternativeName>
</protein>
<organism evidence="5 6">
    <name type="scientific">Rhizomicrobium electricum</name>
    <dbReference type="NCBI Taxonomy" id="480070"/>
    <lineage>
        <taxon>Bacteria</taxon>
        <taxon>Pseudomonadati</taxon>
        <taxon>Pseudomonadota</taxon>
        <taxon>Alphaproteobacteria</taxon>
        <taxon>Micropepsales</taxon>
        <taxon>Micropepsaceae</taxon>
        <taxon>Rhizomicrobium</taxon>
    </lineage>
</organism>
<evidence type="ECO:0000313" key="6">
    <source>
        <dbReference type="Proteomes" id="UP001499951"/>
    </source>
</evidence>
<feature type="compositionally biased region" description="Basic and acidic residues" evidence="4">
    <location>
        <begin position="43"/>
        <end position="57"/>
    </location>
</feature>
<dbReference type="NCBIfam" id="TIGR00730">
    <property type="entry name" value="Rossman fold protein, TIGR00730 family"/>
    <property type="match status" value="1"/>
</dbReference>
<dbReference type="RefSeq" id="WP_166936993.1">
    <property type="nucleotide sequence ID" value="NZ_BAAADD010000008.1"/>
</dbReference>
<dbReference type="EC" id="3.2.2.4" evidence="2"/>
<feature type="compositionally biased region" description="Basic residues" evidence="4">
    <location>
        <begin position="1"/>
        <end position="23"/>
    </location>
</feature>
<dbReference type="InterPro" id="IPR031100">
    <property type="entry name" value="LOG_fam"/>
</dbReference>
<proteinExistence type="predicted"/>
<evidence type="ECO:0000313" key="5">
    <source>
        <dbReference type="EMBL" id="GAA0580158.1"/>
    </source>
</evidence>